<evidence type="ECO:0000256" key="1">
    <source>
        <dbReference type="SAM" id="SignalP"/>
    </source>
</evidence>
<feature type="signal peptide" evidence="1">
    <location>
        <begin position="1"/>
        <end position="23"/>
    </location>
</feature>
<name>A0ABQ6GXG0_9GAMM</name>
<dbReference type="InterPro" id="IPR013424">
    <property type="entry name" value="Ice-binding_C"/>
</dbReference>
<comment type="caution">
    <text evidence="3">The sequence shown here is derived from an EMBL/GenBank/DDBJ whole genome shotgun (WGS) entry which is preliminary data.</text>
</comment>
<dbReference type="Pfam" id="PF07589">
    <property type="entry name" value="PEP-CTERM"/>
    <property type="match status" value="1"/>
</dbReference>
<keyword evidence="1" id="KW-0732">Signal</keyword>
<feature type="domain" description="Ice-binding protein C-terminal" evidence="2">
    <location>
        <begin position="225"/>
        <end position="246"/>
    </location>
</feature>
<gene>
    <name evidence="3" type="ORF">theurythT_00850</name>
</gene>
<evidence type="ECO:0000313" key="4">
    <source>
        <dbReference type="Proteomes" id="UP001157133"/>
    </source>
</evidence>
<reference evidence="3 4" key="1">
    <citation type="submission" date="2023-03" db="EMBL/GenBank/DDBJ databases">
        <title>Draft genome sequence of Thalassotalea eurytherma JCM 18482T.</title>
        <authorList>
            <person name="Sawabe T."/>
        </authorList>
    </citation>
    <scope>NUCLEOTIDE SEQUENCE [LARGE SCALE GENOMIC DNA]</scope>
    <source>
        <strain evidence="3 4">JCM 18482</strain>
    </source>
</reference>
<accession>A0ABQ6GXG0</accession>
<proteinExistence type="predicted"/>
<protein>
    <recommendedName>
        <fullName evidence="2">Ice-binding protein C-terminal domain-containing protein</fullName>
    </recommendedName>
</protein>
<keyword evidence="4" id="KW-1185">Reference proteome</keyword>
<sequence length="255" mass="28060">MKLAKSLGGMAAAYLFLNTTTHAGIILQEDFEDNIYPYQVTQESLLDLSNNDYFGRVAQNQLPANINFVNVQGSHFFAVQDTDGALPNAVDSVRLSWQNIDISNWQNLMLSWFIAEDDSSDGQEDIDTSTLFEISAQIDKGGFSSIFSVRSADGTNSQPAVDTDFDGVGDGVEITDAFQQFSYNLAVGQILDIAVVFENFDAGDEDFAFDQLTLSGDPRLSPVNVPEPSTNILLAGAVFGMFSYRRLLKNRQYGR</sequence>
<dbReference type="Proteomes" id="UP001157133">
    <property type="component" value="Unassembled WGS sequence"/>
</dbReference>
<feature type="chain" id="PRO_5045127639" description="Ice-binding protein C-terminal domain-containing protein" evidence="1">
    <location>
        <begin position="24"/>
        <end position="255"/>
    </location>
</feature>
<organism evidence="3 4">
    <name type="scientific">Thalassotalea eurytherma</name>
    <dbReference type="NCBI Taxonomy" id="1144278"/>
    <lineage>
        <taxon>Bacteria</taxon>
        <taxon>Pseudomonadati</taxon>
        <taxon>Pseudomonadota</taxon>
        <taxon>Gammaproteobacteria</taxon>
        <taxon>Alteromonadales</taxon>
        <taxon>Colwelliaceae</taxon>
        <taxon>Thalassotalea</taxon>
    </lineage>
</organism>
<evidence type="ECO:0000259" key="2">
    <source>
        <dbReference type="Pfam" id="PF07589"/>
    </source>
</evidence>
<evidence type="ECO:0000313" key="3">
    <source>
        <dbReference type="EMBL" id="GLX80633.1"/>
    </source>
</evidence>
<dbReference type="EMBL" id="BSSU01000001">
    <property type="protein sequence ID" value="GLX80633.1"/>
    <property type="molecule type" value="Genomic_DNA"/>
</dbReference>
<dbReference type="RefSeq" id="WP_284205948.1">
    <property type="nucleotide sequence ID" value="NZ_BSSU01000001.1"/>
</dbReference>